<dbReference type="OrthoDB" id="5294487at2"/>
<gene>
    <name evidence="3" type="ORF">MB2181_01985</name>
</gene>
<keyword evidence="1" id="KW-0472">Membrane</keyword>
<accession>A0P5J4</accession>
<keyword evidence="4" id="KW-1185">Reference proteome</keyword>
<dbReference type="Pfam" id="PF04972">
    <property type="entry name" value="BON"/>
    <property type="match status" value="2"/>
</dbReference>
<protein>
    <submittedName>
        <fullName evidence="3">Transport-associated protein</fullName>
    </submittedName>
</protein>
<reference evidence="3 4" key="1">
    <citation type="submission" date="2006-11" db="EMBL/GenBank/DDBJ databases">
        <authorList>
            <person name="Giovannoni S."/>
            <person name="Vergin K."/>
            <person name="Ferriera S."/>
            <person name="Johnson J."/>
            <person name="Kravitz S."/>
            <person name="Beeson K."/>
            <person name="Sutton G."/>
            <person name="Rogers Y.-H."/>
            <person name="Friedman R."/>
            <person name="Frazier M."/>
            <person name="Venter J.C."/>
        </authorList>
    </citation>
    <scope>NUCLEOTIDE SEQUENCE [LARGE SCALE GENOMIC DNA]</scope>
    <source>
        <strain evidence="3 4">HTCC2181</strain>
    </source>
</reference>
<dbReference type="AlphaFoldDB" id="A0P5J4"/>
<dbReference type="Proteomes" id="UP000054262">
    <property type="component" value="Unassembled WGS sequence"/>
</dbReference>
<proteinExistence type="predicted"/>
<feature type="domain" description="BON" evidence="2">
    <location>
        <begin position="42"/>
        <end position="110"/>
    </location>
</feature>
<dbReference type="EMBL" id="AAUX01000001">
    <property type="protein sequence ID" value="EAV46804.1"/>
    <property type="molecule type" value="Genomic_DNA"/>
</dbReference>
<feature type="domain" description="BON" evidence="2">
    <location>
        <begin position="120"/>
        <end position="190"/>
    </location>
</feature>
<evidence type="ECO:0000259" key="2">
    <source>
        <dbReference type="PROSITE" id="PS50914"/>
    </source>
</evidence>
<feature type="transmembrane region" description="Helical" evidence="1">
    <location>
        <begin position="7"/>
        <end position="29"/>
    </location>
</feature>
<dbReference type="InterPro" id="IPR051686">
    <property type="entry name" value="Lipoprotein_DolP"/>
</dbReference>
<keyword evidence="1" id="KW-0812">Transmembrane</keyword>
<evidence type="ECO:0000256" key="1">
    <source>
        <dbReference type="SAM" id="Phobius"/>
    </source>
</evidence>
<evidence type="ECO:0000313" key="3">
    <source>
        <dbReference type="EMBL" id="EAV46804.1"/>
    </source>
</evidence>
<dbReference type="Gene3D" id="3.30.1340.30">
    <property type="match status" value="1"/>
</dbReference>
<sequence>MVKAYKFYILFILISFHLVGCAPIAVVSAPSSYADKRTTEAQFNDQKIEIQSILNTQDIYSGSNVSFVSYNQTVLITGEVRSEETKDLVGEQIQKMPNVKGVKNFLLVTPENSSLKSEANDTLITANIKSRLFIQENETQLFPLHVKVVTERQVVYLMGILSEKDVASAIKIAKSSRGVKKVVPLFEMVE</sequence>
<name>A0P5J4_9PROT</name>
<dbReference type="PANTHER" id="PTHR34606">
    <property type="entry name" value="BON DOMAIN-CONTAINING PROTEIN"/>
    <property type="match status" value="1"/>
</dbReference>
<dbReference type="PANTHER" id="PTHR34606:SF15">
    <property type="entry name" value="BON DOMAIN-CONTAINING PROTEIN"/>
    <property type="match status" value="1"/>
</dbReference>
<evidence type="ECO:0000313" key="4">
    <source>
        <dbReference type="Proteomes" id="UP000054262"/>
    </source>
</evidence>
<comment type="caution">
    <text evidence="3">The sequence shown here is derived from an EMBL/GenBank/DDBJ whole genome shotgun (WGS) entry which is preliminary data.</text>
</comment>
<keyword evidence="1" id="KW-1133">Transmembrane helix</keyword>
<organism evidence="3 4">
    <name type="scientific">Methylophilales bacterium HTCC2181</name>
    <dbReference type="NCBI Taxonomy" id="383631"/>
    <lineage>
        <taxon>Bacteria</taxon>
        <taxon>Pseudomonadati</taxon>
        <taxon>Pseudomonadota</taxon>
        <taxon>Betaproteobacteria</taxon>
        <taxon>Nitrosomonadales</taxon>
        <taxon>OM43 clade</taxon>
    </lineage>
</organism>
<dbReference type="PROSITE" id="PS50914">
    <property type="entry name" value="BON"/>
    <property type="match status" value="2"/>
</dbReference>
<dbReference type="InterPro" id="IPR007055">
    <property type="entry name" value="BON_dom"/>
</dbReference>